<evidence type="ECO:0000313" key="1">
    <source>
        <dbReference type="EMBL" id="KAK0386255.1"/>
    </source>
</evidence>
<organism evidence="1 2">
    <name type="scientific">Sarocladium strictum</name>
    <name type="common">Black bundle disease fungus</name>
    <name type="synonym">Acremonium strictum</name>
    <dbReference type="NCBI Taxonomy" id="5046"/>
    <lineage>
        <taxon>Eukaryota</taxon>
        <taxon>Fungi</taxon>
        <taxon>Dikarya</taxon>
        <taxon>Ascomycota</taxon>
        <taxon>Pezizomycotina</taxon>
        <taxon>Sordariomycetes</taxon>
        <taxon>Hypocreomycetidae</taxon>
        <taxon>Hypocreales</taxon>
        <taxon>Sarocladiaceae</taxon>
        <taxon>Sarocladium</taxon>
    </lineage>
</organism>
<accession>A0AA39L6Y7</accession>
<gene>
    <name evidence="1" type="ORF">NLU13_6092</name>
</gene>
<proteinExistence type="predicted"/>
<name>A0AA39L6Y7_SARSR</name>
<comment type="caution">
    <text evidence="1">The sequence shown here is derived from an EMBL/GenBank/DDBJ whole genome shotgun (WGS) entry which is preliminary data.</text>
</comment>
<protein>
    <recommendedName>
        <fullName evidence="3">Branched-chain-amino-acid aminotransferase-like protein 2</fullName>
    </recommendedName>
</protein>
<evidence type="ECO:0000313" key="2">
    <source>
        <dbReference type="Proteomes" id="UP001175261"/>
    </source>
</evidence>
<dbReference type="PANTHER" id="PTHR48419">
    <property type="entry name" value="SULFOTRANSFERASE DOMAIN-CONTAINING PROTEIN"/>
    <property type="match status" value="1"/>
</dbReference>
<dbReference type="InterPro" id="IPR027417">
    <property type="entry name" value="P-loop_NTPase"/>
</dbReference>
<dbReference type="Gene3D" id="3.40.50.300">
    <property type="entry name" value="P-loop containing nucleotide triphosphate hydrolases"/>
    <property type="match status" value="1"/>
</dbReference>
<dbReference type="Proteomes" id="UP001175261">
    <property type="component" value="Unassembled WGS sequence"/>
</dbReference>
<dbReference type="PANTHER" id="PTHR48419:SF1">
    <property type="entry name" value="SULFOTRANSFERASE DOMAIN-CONTAINING PROTEIN"/>
    <property type="match status" value="1"/>
</dbReference>
<dbReference type="SUPFAM" id="SSF52540">
    <property type="entry name" value="P-loop containing nucleoside triphosphate hydrolases"/>
    <property type="match status" value="1"/>
</dbReference>
<evidence type="ECO:0008006" key="3">
    <source>
        <dbReference type="Google" id="ProtNLM"/>
    </source>
</evidence>
<keyword evidence="2" id="KW-1185">Reference proteome</keyword>
<reference evidence="1" key="1">
    <citation type="submission" date="2022-10" db="EMBL/GenBank/DDBJ databases">
        <title>Determination and structural analysis of whole genome sequence of Sarocladium strictum F4-1.</title>
        <authorList>
            <person name="Hu L."/>
            <person name="Jiang Y."/>
        </authorList>
    </citation>
    <scope>NUCLEOTIDE SEQUENCE</scope>
    <source>
        <strain evidence="1">F4-1</strain>
    </source>
</reference>
<dbReference type="InterPro" id="IPR053226">
    <property type="entry name" value="Pyrrolopyrazine_biosynth_F"/>
</dbReference>
<sequence length="306" mass="35640">MAPRPIFSATHPRACSTAFERVFMTRRDTLHSMHEPFGDPFYFGPEFMSERFKDDAEHRNKSGYGGQTYKDVLDEFAKAEKEGKRLFIKDMAQYLFAPDEKPTPIAKSLGGGEEPGNPTVLPLSVLKQFTYTFLIRHPRRSVPSYWRCCVPPQNEITGFTHFMPNEAGYLELRRLFDYLLEQGIIERDQVVVVDADDMLDNPEPTIRDYCERVGIDFSPEMLVWNDDDKEHAVERFEKWAGWHDDAIESSKLRARTHAQKSSTPESEDKEWIEKYGEEAQKIIRATVDENIPHYEYLKQFCRPVQV</sequence>
<dbReference type="EMBL" id="JAPDFR010000005">
    <property type="protein sequence ID" value="KAK0386255.1"/>
    <property type="molecule type" value="Genomic_DNA"/>
</dbReference>
<dbReference type="AlphaFoldDB" id="A0AA39L6Y7"/>